<evidence type="ECO:0000313" key="3">
    <source>
        <dbReference type="EMBL" id="SVD22164.1"/>
    </source>
</evidence>
<feature type="non-terminal residue" evidence="3">
    <location>
        <position position="1"/>
    </location>
</feature>
<protein>
    <recommendedName>
        <fullName evidence="2">Tyrosine-protein kinase G-rich domain-containing protein</fullName>
    </recommendedName>
</protein>
<dbReference type="InterPro" id="IPR032807">
    <property type="entry name" value="GNVR"/>
</dbReference>
<dbReference type="Pfam" id="PF13807">
    <property type="entry name" value="GNVR"/>
    <property type="match status" value="1"/>
</dbReference>
<keyword evidence="1" id="KW-0472">Membrane</keyword>
<keyword evidence="1" id="KW-0812">Transmembrane</keyword>
<dbReference type="EMBL" id="UINC01137054">
    <property type="protein sequence ID" value="SVD22164.1"/>
    <property type="molecule type" value="Genomic_DNA"/>
</dbReference>
<dbReference type="PANTHER" id="PTHR32309">
    <property type="entry name" value="TYROSINE-PROTEIN KINASE"/>
    <property type="match status" value="1"/>
</dbReference>
<feature type="transmembrane region" description="Helical" evidence="1">
    <location>
        <begin position="252"/>
        <end position="274"/>
    </location>
</feature>
<dbReference type="GO" id="GO:0005886">
    <property type="term" value="C:plasma membrane"/>
    <property type="evidence" value="ECO:0007669"/>
    <property type="project" value="TreeGrafter"/>
</dbReference>
<organism evidence="3">
    <name type="scientific">marine metagenome</name>
    <dbReference type="NCBI Taxonomy" id="408172"/>
    <lineage>
        <taxon>unclassified sequences</taxon>
        <taxon>metagenomes</taxon>
        <taxon>ecological metagenomes</taxon>
    </lineage>
</organism>
<reference evidence="3" key="1">
    <citation type="submission" date="2018-05" db="EMBL/GenBank/DDBJ databases">
        <authorList>
            <person name="Lanie J.A."/>
            <person name="Ng W.-L."/>
            <person name="Kazmierczak K.M."/>
            <person name="Andrzejewski T.M."/>
            <person name="Davidsen T.M."/>
            <person name="Wayne K.J."/>
            <person name="Tettelin H."/>
            <person name="Glass J.I."/>
            <person name="Rusch D."/>
            <person name="Podicherti R."/>
            <person name="Tsui H.-C.T."/>
            <person name="Winkler M.E."/>
        </authorList>
    </citation>
    <scope>NUCLEOTIDE SEQUENCE</scope>
</reference>
<keyword evidence="1" id="KW-1133">Transmembrane helix</keyword>
<gene>
    <name evidence="3" type="ORF">METZ01_LOCUS375018</name>
</gene>
<dbReference type="PANTHER" id="PTHR32309:SF13">
    <property type="entry name" value="FERRIC ENTEROBACTIN TRANSPORT PROTEIN FEPE"/>
    <property type="match status" value="1"/>
</dbReference>
<sequence length="280" mass="32496">KMIEFYKVDNIEEALEELEDAAKFEIQEEGTIHVSMSVATGWLHFDEDEITAKKLCADITNTFVSELDELNKKLNVERASFHRKFIEERYLQNIKDLHTAEDKLKNFQEANDLVSINDQTAAVIESASIIKRKILLDQIQLEIYKDAFNPEHSKLEQLKKEIEEFKFKLNELQNGSINESSEDKLFLAIVDIPDLGLTHLRLQRELEIQTELFKFLTMEYEEAKIEEAKDIPTVQVLDVAKVPERKSKPRRVLLIISILLVCLIGNSLAIVTYVNYQFNH</sequence>
<dbReference type="GO" id="GO:0004713">
    <property type="term" value="F:protein tyrosine kinase activity"/>
    <property type="evidence" value="ECO:0007669"/>
    <property type="project" value="TreeGrafter"/>
</dbReference>
<proteinExistence type="predicted"/>
<name>A0A382TJ70_9ZZZZ</name>
<dbReference type="AlphaFoldDB" id="A0A382TJ70"/>
<evidence type="ECO:0000259" key="2">
    <source>
        <dbReference type="Pfam" id="PF13807"/>
    </source>
</evidence>
<accession>A0A382TJ70</accession>
<feature type="domain" description="Tyrosine-protein kinase G-rich" evidence="2">
    <location>
        <begin position="199"/>
        <end position="268"/>
    </location>
</feature>
<evidence type="ECO:0000256" key="1">
    <source>
        <dbReference type="SAM" id="Phobius"/>
    </source>
</evidence>
<dbReference type="InterPro" id="IPR050445">
    <property type="entry name" value="Bact_polysacc_biosynth/exp"/>
</dbReference>